<keyword evidence="3" id="KW-1185">Reference proteome</keyword>
<reference evidence="3" key="1">
    <citation type="submission" date="2016-06" db="EMBL/GenBank/DDBJ databases">
        <title>Parallel loss of symbiosis genes in relatives of nitrogen-fixing non-legume Parasponia.</title>
        <authorList>
            <person name="Van Velzen R."/>
            <person name="Holmer R."/>
            <person name="Bu F."/>
            <person name="Rutten L."/>
            <person name="Van Zeijl A."/>
            <person name="Liu W."/>
            <person name="Santuari L."/>
            <person name="Cao Q."/>
            <person name="Sharma T."/>
            <person name="Shen D."/>
            <person name="Roswanjaya Y."/>
            <person name="Wardhani T."/>
            <person name="Kalhor M.S."/>
            <person name="Jansen J."/>
            <person name="Van den Hoogen J."/>
            <person name="Gungor B."/>
            <person name="Hartog M."/>
            <person name="Hontelez J."/>
            <person name="Verver J."/>
            <person name="Yang W.-C."/>
            <person name="Schijlen E."/>
            <person name="Repin R."/>
            <person name="Schilthuizen M."/>
            <person name="Schranz E."/>
            <person name="Heidstra R."/>
            <person name="Miyata K."/>
            <person name="Fedorova E."/>
            <person name="Kohlen W."/>
            <person name="Bisseling T."/>
            <person name="Smit S."/>
            <person name="Geurts R."/>
        </authorList>
    </citation>
    <scope>NUCLEOTIDE SEQUENCE [LARGE SCALE GENOMIC DNA]</scope>
    <source>
        <strain evidence="3">cv. WU1-14</strain>
    </source>
</reference>
<feature type="region of interest" description="Disordered" evidence="1">
    <location>
        <begin position="1"/>
        <end position="53"/>
    </location>
</feature>
<proteinExistence type="predicted"/>
<evidence type="ECO:0000313" key="3">
    <source>
        <dbReference type="Proteomes" id="UP000237105"/>
    </source>
</evidence>
<dbReference type="AlphaFoldDB" id="A0A2P5DIH1"/>
<comment type="caution">
    <text evidence="2">The sequence shown here is derived from an EMBL/GenBank/DDBJ whole genome shotgun (WGS) entry which is preliminary data.</text>
</comment>
<name>A0A2P5DIH1_PARAD</name>
<feature type="non-terminal residue" evidence="2">
    <location>
        <position position="1"/>
    </location>
</feature>
<feature type="compositionally biased region" description="Polar residues" evidence="1">
    <location>
        <begin position="1"/>
        <end position="22"/>
    </location>
</feature>
<protein>
    <submittedName>
        <fullName evidence="2">Uncharacterized protein</fullName>
    </submittedName>
</protein>
<organism evidence="2 3">
    <name type="scientific">Parasponia andersonii</name>
    <name type="common">Sponia andersonii</name>
    <dbReference type="NCBI Taxonomy" id="3476"/>
    <lineage>
        <taxon>Eukaryota</taxon>
        <taxon>Viridiplantae</taxon>
        <taxon>Streptophyta</taxon>
        <taxon>Embryophyta</taxon>
        <taxon>Tracheophyta</taxon>
        <taxon>Spermatophyta</taxon>
        <taxon>Magnoliopsida</taxon>
        <taxon>eudicotyledons</taxon>
        <taxon>Gunneridae</taxon>
        <taxon>Pentapetalae</taxon>
        <taxon>rosids</taxon>
        <taxon>fabids</taxon>
        <taxon>Rosales</taxon>
        <taxon>Cannabaceae</taxon>
        <taxon>Parasponia</taxon>
    </lineage>
</organism>
<accession>A0A2P5DIH1</accession>
<evidence type="ECO:0000256" key="1">
    <source>
        <dbReference type="SAM" id="MobiDB-lite"/>
    </source>
</evidence>
<gene>
    <name evidence="2" type="ORF">PanWU01x14_059390</name>
</gene>
<dbReference type="Proteomes" id="UP000237105">
    <property type="component" value="Unassembled WGS sequence"/>
</dbReference>
<evidence type="ECO:0000313" key="2">
    <source>
        <dbReference type="EMBL" id="PON73098.1"/>
    </source>
</evidence>
<feature type="compositionally biased region" description="Basic and acidic residues" evidence="1">
    <location>
        <begin position="33"/>
        <end position="45"/>
    </location>
</feature>
<dbReference type="OrthoDB" id="10589702at2759"/>
<sequence length="210" mass="23391">QDDSSGRQIQVAPSTSAYNFDQKSLPGVSRPNSETHEDRSTDTAKESSMPFTKAKQNEVLSDTNGPTLDILSTEIMSEHTGWPHIPEVSMTRVDIDPTDNNNGSPIISKLDPINGARTMYLPAELTEREQLDTTVEDVEADECLLGMFHLLTRSAFERCSVILRYIWNDRNQVGHGGSSKLAVLQISFVNVFLAEYQTPRTWSLCSQSIL</sequence>
<dbReference type="EMBL" id="JXTB01000035">
    <property type="protein sequence ID" value="PON73098.1"/>
    <property type="molecule type" value="Genomic_DNA"/>
</dbReference>